<dbReference type="Gene3D" id="3.40.50.300">
    <property type="entry name" value="P-loop containing nucleotide triphosphate hydrolases"/>
    <property type="match status" value="1"/>
</dbReference>
<evidence type="ECO:0000313" key="6">
    <source>
        <dbReference type="EMBL" id="MBB6218358.1"/>
    </source>
</evidence>
<dbReference type="Proteomes" id="UP000579281">
    <property type="component" value="Unassembled WGS sequence"/>
</dbReference>
<keyword evidence="2" id="KW-0813">Transport</keyword>
<sequence length="300" mass="33883">MMIETYNLTKQFNGKGGFIDISLSIKEGEVFSFLGKNGAGKSTFIRTLLGILYPTSGKGMMLGKPLGDVETRRKIGYLPELFQYHNWLSGYELLFNHGLLYKMNKKDIKERIEVVLDIVGLKGHEDKKIKEYSKGMKQRIGLGCAILSDPLLLFLDEPTSALDPLGRKQVRDIIFKLKHEGKTIFLNTHLLSEVELVSDRVAIIDKGRMMKVGTMKELLLSSVILSIGNCNERIINELKRFDSALRVKGNEIELSVENDELLPQIAASIIENDGLLYMMKRKENLLEELFIKTVGEDGVE</sequence>
<dbReference type="EMBL" id="JACHEN010000037">
    <property type="protein sequence ID" value="MBB6218358.1"/>
    <property type="molecule type" value="Genomic_DNA"/>
</dbReference>
<evidence type="ECO:0000256" key="3">
    <source>
        <dbReference type="ARBA" id="ARBA00022741"/>
    </source>
</evidence>
<dbReference type="GO" id="GO:0005524">
    <property type="term" value="F:ATP binding"/>
    <property type="evidence" value="ECO:0007669"/>
    <property type="project" value="UniProtKB-KW"/>
</dbReference>
<evidence type="ECO:0000256" key="1">
    <source>
        <dbReference type="ARBA" id="ARBA00005417"/>
    </source>
</evidence>
<proteinExistence type="inferred from homology"/>
<comment type="caution">
    <text evidence="6">The sequence shown here is derived from an EMBL/GenBank/DDBJ whole genome shotgun (WGS) entry which is preliminary data.</text>
</comment>
<evidence type="ECO:0000259" key="5">
    <source>
        <dbReference type="PROSITE" id="PS50893"/>
    </source>
</evidence>
<keyword evidence="4 6" id="KW-0067">ATP-binding</keyword>
<accession>A0A841L178</accession>
<dbReference type="PANTHER" id="PTHR43335:SF4">
    <property type="entry name" value="ABC TRANSPORTER, ATP-BINDING PROTEIN"/>
    <property type="match status" value="1"/>
</dbReference>
<protein>
    <submittedName>
        <fullName evidence="6">ABC-2 type transport system ATP-binding protein</fullName>
    </submittedName>
</protein>
<dbReference type="InterPro" id="IPR027417">
    <property type="entry name" value="P-loop_NTPase"/>
</dbReference>
<dbReference type="SUPFAM" id="SSF52540">
    <property type="entry name" value="P-loop containing nucleoside triphosphate hydrolases"/>
    <property type="match status" value="1"/>
</dbReference>
<keyword evidence="7" id="KW-1185">Reference proteome</keyword>
<dbReference type="PANTHER" id="PTHR43335">
    <property type="entry name" value="ABC TRANSPORTER, ATP-BINDING PROTEIN"/>
    <property type="match status" value="1"/>
</dbReference>
<dbReference type="GO" id="GO:0016887">
    <property type="term" value="F:ATP hydrolysis activity"/>
    <property type="evidence" value="ECO:0007669"/>
    <property type="project" value="InterPro"/>
</dbReference>
<dbReference type="RefSeq" id="WP_184312847.1">
    <property type="nucleotide sequence ID" value="NZ_JACHEN010000037.1"/>
</dbReference>
<dbReference type="Pfam" id="PF00005">
    <property type="entry name" value="ABC_tran"/>
    <property type="match status" value="1"/>
</dbReference>
<dbReference type="InterPro" id="IPR003593">
    <property type="entry name" value="AAA+_ATPase"/>
</dbReference>
<dbReference type="PROSITE" id="PS50893">
    <property type="entry name" value="ABC_TRANSPORTER_2"/>
    <property type="match status" value="1"/>
</dbReference>
<evidence type="ECO:0000256" key="2">
    <source>
        <dbReference type="ARBA" id="ARBA00022448"/>
    </source>
</evidence>
<gene>
    <name evidence="6" type="ORF">HNQ80_004522</name>
</gene>
<evidence type="ECO:0000313" key="7">
    <source>
        <dbReference type="Proteomes" id="UP000579281"/>
    </source>
</evidence>
<dbReference type="InterPro" id="IPR003439">
    <property type="entry name" value="ABC_transporter-like_ATP-bd"/>
</dbReference>
<keyword evidence="3" id="KW-0547">Nucleotide-binding</keyword>
<evidence type="ECO:0000256" key="4">
    <source>
        <dbReference type="ARBA" id="ARBA00022840"/>
    </source>
</evidence>
<dbReference type="AlphaFoldDB" id="A0A841L178"/>
<organism evidence="6 7">
    <name type="scientific">Anaerosolibacter carboniphilus</name>
    <dbReference type="NCBI Taxonomy" id="1417629"/>
    <lineage>
        <taxon>Bacteria</taxon>
        <taxon>Bacillati</taxon>
        <taxon>Bacillota</taxon>
        <taxon>Clostridia</taxon>
        <taxon>Peptostreptococcales</taxon>
        <taxon>Thermotaleaceae</taxon>
        <taxon>Anaerosolibacter</taxon>
    </lineage>
</organism>
<comment type="similarity">
    <text evidence="1">Belongs to the ABC transporter superfamily.</text>
</comment>
<dbReference type="PROSITE" id="PS00211">
    <property type="entry name" value="ABC_TRANSPORTER_1"/>
    <property type="match status" value="1"/>
</dbReference>
<dbReference type="InterPro" id="IPR017871">
    <property type="entry name" value="ABC_transporter-like_CS"/>
</dbReference>
<dbReference type="SMART" id="SM00382">
    <property type="entry name" value="AAA"/>
    <property type="match status" value="1"/>
</dbReference>
<feature type="domain" description="ABC transporter" evidence="5">
    <location>
        <begin position="3"/>
        <end position="231"/>
    </location>
</feature>
<name>A0A841L178_9FIRM</name>
<reference evidence="6 7" key="1">
    <citation type="submission" date="2020-08" db="EMBL/GenBank/DDBJ databases">
        <title>Genomic Encyclopedia of Type Strains, Phase IV (KMG-IV): sequencing the most valuable type-strain genomes for metagenomic binning, comparative biology and taxonomic classification.</title>
        <authorList>
            <person name="Goeker M."/>
        </authorList>
    </citation>
    <scope>NUCLEOTIDE SEQUENCE [LARGE SCALE GENOMIC DNA]</scope>
    <source>
        <strain evidence="6 7">DSM 103526</strain>
    </source>
</reference>